<evidence type="ECO:0000313" key="5">
    <source>
        <dbReference type="Proteomes" id="UP000663828"/>
    </source>
</evidence>
<dbReference type="AlphaFoldDB" id="A0A815X338"/>
<keyword evidence="5" id="KW-1185">Reference proteome</keyword>
<evidence type="ECO:0000313" key="3">
    <source>
        <dbReference type="EMBL" id="CAF1552592.1"/>
    </source>
</evidence>
<feature type="domain" description="Helix-turn-helix" evidence="2">
    <location>
        <begin position="42"/>
        <end position="102"/>
    </location>
</feature>
<evidence type="ECO:0000313" key="6">
    <source>
        <dbReference type="Proteomes" id="UP000663852"/>
    </source>
</evidence>
<proteinExistence type="predicted"/>
<dbReference type="Pfam" id="PF26215">
    <property type="entry name" value="HTH_animal"/>
    <property type="match status" value="1"/>
</dbReference>
<dbReference type="InterPro" id="IPR058912">
    <property type="entry name" value="HTH_animal"/>
</dbReference>
<protein>
    <recommendedName>
        <fullName evidence="2">Helix-turn-helix domain-containing protein</fullName>
    </recommendedName>
</protein>
<dbReference type="Proteomes" id="UP000663852">
    <property type="component" value="Unassembled WGS sequence"/>
</dbReference>
<reference evidence="3" key="1">
    <citation type="submission" date="2021-02" db="EMBL/GenBank/DDBJ databases">
        <authorList>
            <person name="Nowell W R."/>
        </authorList>
    </citation>
    <scope>NUCLEOTIDE SEQUENCE</scope>
</reference>
<name>A0A815X338_ADIRI</name>
<dbReference type="Proteomes" id="UP000663828">
    <property type="component" value="Unassembled WGS sequence"/>
</dbReference>
<organism evidence="3 6">
    <name type="scientific">Adineta ricciae</name>
    <name type="common">Rotifer</name>
    <dbReference type="NCBI Taxonomy" id="249248"/>
    <lineage>
        <taxon>Eukaryota</taxon>
        <taxon>Metazoa</taxon>
        <taxon>Spiralia</taxon>
        <taxon>Gnathifera</taxon>
        <taxon>Rotifera</taxon>
        <taxon>Eurotatoria</taxon>
        <taxon>Bdelloidea</taxon>
        <taxon>Adinetida</taxon>
        <taxon>Adinetidae</taxon>
        <taxon>Adineta</taxon>
    </lineage>
</organism>
<sequence length="183" mass="21480">MRNIYKITYSIGFKNEFLDVHTENVNGTLITPVFHKPAAEPYVLPFGSDHPRHIYINIVYEALLRAARLSSNVQTFDKERLRIEMILLLNGYPPKFIRQHFHRFFRLNQAMEVLTLLNVRQYEKLHEKLLYLPTRREKKVLLHQRAALTTIADDDDDNNKHLYNSDDQAISPESDFEGSVLAQ</sequence>
<feature type="region of interest" description="Disordered" evidence="1">
    <location>
        <begin position="157"/>
        <end position="183"/>
    </location>
</feature>
<dbReference type="EMBL" id="CAJNOJ010001530">
    <property type="protein sequence ID" value="CAF1552592.1"/>
    <property type="molecule type" value="Genomic_DNA"/>
</dbReference>
<gene>
    <name evidence="3" type="ORF">EDS130_LOCUS46105</name>
    <name evidence="4" type="ORF">XAT740_LOCUS59593</name>
</gene>
<dbReference type="OrthoDB" id="10018421at2759"/>
<dbReference type="EMBL" id="CAJNOR010013937">
    <property type="protein sequence ID" value="CAF1675924.1"/>
    <property type="molecule type" value="Genomic_DNA"/>
</dbReference>
<accession>A0A815X338</accession>
<comment type="caution">
    <text evidence="3">The sequence shown here is derived from an EMBL/GenBank/DDBJ whole genome shotgun (WGS) entry which is preliminary data.</text>
</comment>
<evidence type="ECO:0000256" key="1">
    <source>
        <dbReference type="SAM" id="MobiDB-lite"/>
    </source>
</evidence>
<evidence type="ECO:0000313" key="4">
    <source>
        <dbReference type="EMBL" id="CAF1675924.1"/>
    </source>
</evidence>
<evidence type="ECO:0000259" key="2">
    <source>
        <dbReference type="Pfam" id="PF26215"/>
    </source>
</evidence>